<reference evidence="1" key="1">
    <citation type="submission" date="2017-02" db="EMBL/GenBank/DDBJ databases">
        <title>Draft Genome Sequence of the Salt Water Bacterium Oceanospirillum linum ATCC 11336.</title>
        <authorList>
            <person name="Trachtenberg A.M."/>
            <person name="Carney J.G."/>
            <person name="Linnane J.D."/>
            <person name="Rheaume B.A."/>
            <person name="Pitts N.L."/>
            <person name="Mykles D.L."/>
            <person name="Maclea K.S."/>
        </authorList>
    </citation>
    <scope>NUCLEOTIDE SEQUENCE [LARGE SCALE GENOMIC DNA]</scope>
    <source>
        <strain evidence="1">ATCC 11336</strain>
    </source>
</reference>
<dbReference type="EMBL" id="MTSD02000002">
    <property type="protein sequence ID" value="OOV87968.1"/>
    <property type="molecule type" value="Genomic_DNA"/>
</dbReference>
<organism evidence="1 2">
    <name type="scientific">Oceanospirillum linum</name>
    <dbReference type="NCBI Taxonomy" id="966"/>
    <lineage>
        <taxon>Bacteria</taxon>
        <taxon>Pseudomonadati</taxon>
        <taxon>Pseudomonadota</taxon>
        <taxon>Gammaproteobacteria</taxon>
        <taxon>Oceanospirillales</taxon>
        <taxon>Oceanospirillaceae</taxon>
        <taxon>Oceanospirillum</taxon>
    </lineage>
</organism>
<dbReference type="STRING" id="966.BTA35_0207630"/>
<proteinExistence type="predicted"/>
<keyword evidence="2" id="KW-1185">Reference proteome</keyword>
<evidence type="ECO:0000313" key="2">
    <source>
        <dbReference type="Proteomes" id="UP000190064"/>
    </source>
</evidence>
<evidence type="ECO:0000313" key="1">
    <source>
        <dbReference type="EMBL" id="OOV87968.1"/>
    </source>
</evidence>
<evidence type="ECO:0008006" key="3">
    <source>
        <dbReference type="Google" id="ProtNLM"/>
    </source>
</evidence>
<gene>
    <name evidence="1" type="ORF">BTA35_0207630</name>
</gene>
<comment type="caution">
    <text evidence="1">The sequence shown here is derived from an EMBL/GenBank/DDBJ whole genome shotgun (WGS) entry which is preliminary data.</text>
</comment>
<name>A0A1T1HDN0_OCELI</name>
<dbReference type="Pfam" id="PF11066">
    <property type="entry name" value="DUF2867"/>
    <property type="match status" value="1"/>
</dbReference>
<dbReference type="Proteomes" id="UP000190064">
    <property type="component" value="Unassembled WGS sequence"/>
</dbReference>
<accession>A0A1T1HDN0</accession>
<protein>
    <recommendedName>
        <fullName evidence="3">DUF2867 domain-containing protein</fullName>
    </recommendedName>
</protein>
<sequence length="151" mass="16764">MAKGKGYQDAFAFQLKDQTQDARRVYLAIFGQLPKPVRFMISLRNKLVGLFGFETSPEGMATTANKIKEGAKAGAMTILKATADEVIVGSEERHMAVWLSLQNHEDGLYTLSTRVNLYTGIGRAYMQVIKPFHKVIAAYSIESAFKADRLS</sequence>
<dbReference type="AlphaFoldDB" id="A0A1T1HDN0"/>
<dbReference type="InterPro" id="IPR021295">
    <property type="entry name" value="DUF2867"/>
</dbReference>